<reference evidence="3" key="2">
    <citation type="submission" date="2025-09" db="UniProtKB">
        <authorList>
            <consortium name="Ensembl"/>
        </authorList>
    </citation>
    <scope>IDENTIFICATION</scope>
</reference>
<evidence type="ECO:0000259" key="2">
    <source>
        <dbReference type="PROSITE" id="PS50003"/>
    </source>
</evidence>
<reference evidence="3" key="1">
    <citation type="submission" date="2025-08" db="UniProtKB">
        <authorList>
            <consortium name="Ensembl"/>
        </authorList>
    </citation>
    <scope>IDENTIFICATION</scope>
</reference>
<feature type="domain" description="PH" evidence="2">
    <location>
        <begin position="22"/>
        <end position="141"/>
    </location>
</feature>
<dbReference type="Ensembl" id="ENSMALT00000032739.1">
    <property type="protein sequence ID" value="ENSMALP00000032182.1"/>
    <property type="gene ID" value="ENSMALG00000022184.1"/>
</dbReference>
<feature type="compositionally biased region" description="Low complexity" evidence="1">
    <location>
        <begin position="308"/>
        <end position="318"/>
    </location>
</feature>
<dbReference type="SUPFAM" id="SSF50729">
    <property type="entry name" value="PH domain-like"/>
    <property type="match status" value="1"/>
</dbReference>
<dbReference type="InterPro" id="IPR011993">
    <property type="entry name" value="PH-like_dom_sf"/>
</dbReference>
<dbReference type="STRING" id="43700.ENSMALP00000032182"/>
<dbReference type="GeneID" id="109963041"/>
<dbReference type="PANTHER" id="PTHR47014:SF1">
    <property type="entry name" value="PLECKSTRIN HOMOLOGY DOMAIN-CONTAINING FAMILY S MEMBER 1"/>
    <property type="match status" value="1"/>
</dbReference>
<evidence type="ECO:0000313" key="4">
    <source>
        <dbReference type="Proteomes" id="UP000261600"/>
    </source>
</evidence>
<dbReference type="Proteomes" id="UP000261600">
    <property type="component" value="Unplaced"/>
</dbReference>
<name>A0A3Q3RD67_MONAL</name>
<accession>A0A3Q3RD67</accession>
<dbReference type="RefSeq" id="XP_020460948.1">
    <property type="nucleotide sequence ID" value="XM_020605292.1"/>
</dbReference>
<dbReference type="InterPro" id="IPR001849">
    <property type="entry name" value="PH_domain"/>
</dbReference>
<evidence type="ECO:0000313" key="3">
    <source>
        <dbReference type="Ensembl" id="ENSMALP00000032182.1"/>
    </source>
</evidence>
<dbReference type="Gene3D" id="2.30.29.30">
    <property type="entry name" value="Pleckstrin-homology domain (PH domain)/Phosphotyrosine-binding domain (PTB)"/>
    <property type="match status" value="1"/>
</dbReference>
<dbReference type="PANTHER" id="PTHR47014">
    <property type="entry name" value="PLECKSTRIN HOMOLOGY DOMAIN-CONTAINING FAMILY S MEMBER 1"/>
    <property type="match status" value="1"/>
</dbReference>
<dbReference type="InterPro" id="IPR042986">
    <property type="entry name" value="PLEKHS1"/>
</dbReference>
<feature type="region of interest" description="Disordered" evidence="1">
    <location>
        <begin position="293"/>
        <end position="325"/>
    </location>
</feature>
<dbReference type="Pfam" id="PF00169">
    <property type="entry name" value="PH"/>
    <property type="match status" value="1"/>
</dbReference>
<dbReference type="SMART" id="SM00233">
    <property type="entry name" value="PH"/>
    <property type="match status" value="1"/>
</dbReference>
<organism evidence="3 4">
    <name type="scientific">Monopterus albus</name>
    <name type="common">Swamp eel</name>
    <dbReference type="NCBI Taxonomy" id="43700"/>
    <lineage>
        <taxon>Eukaryota</taxon>
        <taxon>Metazoa</taxon>
        <taxon>Chordata</taxon>
        <taxon>Craniata</taxon>
        <taxon>Vertebrata</taxon>
        <taxon>Euteleostomi</taxon>
        <taxon>Actinopterygii</taxon>
        <taxon>Neopterygii</taxon>
        <taxon>Teleostei</taxon>
        <taxon>Neoteleostei</taxon>
        <taxon>Acanthomorphata</taxon>
        <taxon>Anabantaria</taxon>
        <taxon>Synbranchiformes</taxon>
        <taxon>Synbranchidae</taxon>
        <taxon>Monopterus</taxon>
    </lineage>
</organism>
<sequence>MHKGQRSAGGSARFYRPVGVATEIKSGFLFKSPPSKRLKKEKSWKKRYFVLFKLNDQEHQLSYFKRPEEMDRPLGEIDLSQISMLFVSPQYHQRWSWVQKNFKCSPSCVLYIRTTDRDYFLVGETSEEVDSWFSVLYDALKNRPHKMNNAEDLSNGQRIIEVISKPLMKKKNTATSVNSEPEKPLIKMRSMSEPVSCALTNNIEKSKGEDYNRKRSSAPVNPIYDYPRSYLRQIEENGSLHANWNESEYATMQGGKKNGLMAQAANHDVQKNTTLGSRMRSDDQMIYEEMSPFHEENDTEDREETHVSDSSSSSSASSPVDMADGQNVCTLEINSSTESLGPIMPEERDIKVKQADLKKHLTLTEVDGKPSVSLWTGQPQTVCLFHRGDQIMAINDLHVSSVDEYNMFISKSLKSEIKLTILRLPGCQPLHSPNCQCTE</sequence>
<evidence type="ECO:0000256" key="1">
    <source>
        <dbReference type="SAM" id="MobiDB-lite"/>
    </source>
</evidence>
<dbReference type="KEGG" id="malb:109963041"/>
<dbReference type="OrthoDB" id="9900190at2759"/>
<keyword evidence="4" id="KW-1185">Reference proteome</keyword>
<dbReference type="PROSITE" id="PS50003">
    <property type="entry name" value="PH_DOMAIN"/>
    <property type="match status" value="1"/>
</dbReference>
<proteinExistence type="predicted"/>
<dbReference type="AlphaFoldDB" id="A0A3Q3RD67"/>
<protein>
    <recommendedName>
        <fullName evidence="2">PH domain-containing protein</fullName>
    </recommendedName>
</protein>